<proteinExistence type="predicted"/>
<dbReference type="AlphaFoldDB" id="A0A1S3Z1P0"/>
<reference evidence="1" key="1">
    <citation type="submission" date="2025-08" db="UniProtKB">
        <authorList>
            <consortium name="RefSeq"/>
        </authorList>
    </citation>
    <scope>IDENTIFICATION</scope>
</reference>
<dbReference type="OrthoDB" id="9446342at2759"/>
<organism evidence="1">
    <name type="scientific">Nicotiana tabacum</name>
    <name type="common">Common tobacco</name>
    <dbReference type="NCBI Taxonomy" id="4097"/>
    <lineage>
        <taxon>Eukaryota</taxon>
        <taxon>Viridiplantae</taxon>
        <taxon>Streptophyta</taxon>
        <taxon>Embryophyta</taxon>
        <taxon>Tracheophyta</taxon>
        <taxon>Spermatophyta</taxon>
        <taxon>Magnoliopsida</taxon>
        <taxon>eudicotyledons</taxon>
        <taxon>Gunneridae</taxon>
        <taxon>Pentapetalae</taxon>
        <taxon>asterids</taxon>
        <taxon>lamiids</taxon>
        <taxon>Solanales</taxon>
        <taxon>Solanaceae</taxon>
        <taxon>Nicotianoideae</taxon>
        <taxon>Nicotianeae</taxon>
        <taxon>Nicotiana</taxon>
    </lineage>
</organism>
<dbReference type="PaxDb" id="4097-A0A1S3Z1P0"/>
<gene>
    <name evidence="1" type="primary">LOC107782034</name>
</gene>
<name>A0A1S3Z1P0_TOBAC</name>
<dbReference type="STRING" id="4097.A0A1S3Z1P0"/>
<evidence type="ECO:0000313" key="1">
    <source>
        <dbReference type="RefSeq" id="XP_016458354.1"/>
    </source>
</evidence>
<protein>
    <submittedName>
        <fullName evidence="1">Uncharacterized protein</fullName>
    </submittedName>
</protein>
<sequence>MYILPLTAFVCRKLAMLLSSLSRSQHHVLQLISNVAVCPSGVHSSKVIDTIKLTRIGVTNSRLILQVPYPNLFVALSFRFLTYLSAICEDDVQGKKLMHAAINPLFCVPVSGSSENDKSVENYSETRDAKPALLWSVLYTQELTKIFQELYFESRVFENNSLYSHRVGVRSAYTLPFSDPTCIGYVVVFQELYFGEEFFPKTASLEEGAVEELKD</sequence>
<accession>A0A1S3Z1P0</accession>
<dbReference type="KEGG" id="nta:107782034"/>
<dbReference type="RefSeq" id="XP_016458354.1">
    <property type="nucleotide sequence ID" value="XM_016602868.1"/>
</dbReference>